<dbReference type="InterPro" id="IPR009100">
    <property type="entry name" value="AcylCoA_DH/oxidase_NM_dom_sf"/>
</dbReference>
<dbReference type="GO" id="GO:0050660">
    <property type="term" value="F:flavin adenine dinucleotide binding"/>
    <property type="evidence" value="ECO:0007669"/>
    <property type="project" value="InterPro"/>
</dbReference>
<dbReference type="InterPro" id="IPR006089">
    <property type="entry name" value="Acyl-CoA_DH_CS"/>
</dbReference>
<sequence>MKYLLTEEQKMIVDICRQIVKDRIIPVRAEMDEKGIFPWEIIKEIAKSDLFRIFVPEEYEGMGTGIFEVCLATEELSRGDLSVATSYAASGLGLIPILVAGNEEQKKKYLPQLASGSKLAAFGLTEAEAGSDAGSIRTIASKDGDFYILNGTKQWITNGGEADIYTIFAMTNPEKGVRGASAIIVEKGTEGFEFGKKEDKLGIRASATRELIFTDCRVPKENILGSEGMGFIIAMRTFDQSRPAVGAQAVGVAQAALEEALNYSKVRKQFGTPISSFQAIQHMLADMATNIEAARALVYHAAK</sequence>
<evidence type="ECO:0000259" key="8">
    <source>
        <dbReference type="Pfam" id="PF02771"/>
    </source>
</evidence>
<comment type="caution">
    <text evidence="9">The sequence shown here is derived from an EMBL/GenBank/DDBJ whole genome shotgun (WGS) entry which is preliminary data.</text>
</comment>
<dbReference type="GO" id="GO:0003995">
    <property type="term" value="F:acyl-CoA dehydrogenase activity"/>
    <property type="evidence" value="ECO:0007669"/>
    <property type="project" value="InterPro"/>
</dbReference>
<evidence type="ECO:0000256" key="1">
    <source>
        <dbReference type="ARBA" id="ARBA00001974"/>
    </source>
</evidence>
<keyword evidence="5" id="KW-0560">Oxidoreductase</keyword>
<accession>X1T5G2</accession>
<feature type="domain" description="Acyl-CoA oxidase/dehydrogenase middle" evidence="7">
    <location>
        <begin position="121"/>
        <end position="216"/>
    </location>
</feature>
<evidence type="ECO:0000256" key="2">
    <source>
        <dbReference type="ARBA" id="ARBA00009347"/>
    </source>
</evidence>
<evidence type="ECO:0000256" key="3">
    <source>
        <dbReference type="ARBA" id="ARBA00022630"/>
    </source>
</evidence>
<gene>
    <name evidence="9" type="ORF">S12H4_15256</name>
</gene>
<dbReference type="PROSITE" id="PS00072">
    <property type="entry name" value="ACYL_COA_DH_1"/>
    <property type="match status" value="1"/>
</dbReference>
<feature type="domain" description="Acyl-CoA dehydrogenase/oxidase C-terminal" evidence="6">
    <location>
        <begin position="228"/>
        <end position="303"/>
    </location>
</feature>
<dbReference type="AlphaFoldDB" id="X1T5G2"/>
<dbReference type="InterPro" id="IPR046373">
    <property type="entry name" value="Acyl-CoA_Oxase/DH_mid-dom_sf"/>
</dbReference>
<comment type="cofactor">
    <cofactor evidence="1">
        <name>FAD</name>
        <dbReference type="ChEBI" id="CHEBI:57692"/>
    </cofactor>
</comment>
<dbReference type="Gene3D" id="1.10.540.10">
    <property type="entry name" value="Acyl-CoA dehydrogenase/oxidase, N-terminal domain"/>
    <property type="match status" value="1"/>
</dbReference>
<dbReference type="Pfam" id="PF02771">
    <property type="entry name" value="Acyl-CoA_dh_N"/>
    <property type="match status" value="1"/>
</dbReference>
<evidence type="ECO:0000259" key="6">
    <source>
        <dbReference type="Pfam" id="PF00441"/>
    </source>
</evidence>
<dbReference type="Gene3D" id="2.40.110.10">
    <property type="entry name" value="Butyryl-CoA Dehydrogenase, subunit A, domain 2"/>
    <property type="match status" value="1"/>
</dbReference>
<dbReference type="Gene3D" id="1.20.140.10">
    <property type="entry name" value="Butyryl-CoA Dehydrogenase, subunit A, domain 3"/>
    <property type="match status" value="1"/>
</dbReference>
<reference evidence="9" key="1">
    <citation type="journal article" date="2014" name="Front. Microbiol.">
        <title>High frequency of phylogenetically diverse reductive dehalogenase-homologous genes in deep subseafloor sedimentary metagenomes.</title>
        <authorList>
            <person name="Kawai M."/>
            <person name="Futagami T."/>
            <person name="Toyoda A."/>
            <person name="Takaki Y."/>
            <person name="Nishi S."/>
            <person name="Hori S."/>
            <person name="Arai W."/>
            <person name="Tsubouchi T."/>
            <person name="Morono Y."/>
            <person name="Uchiyama I."/>
            <person name="Ito T."/>
            <person name="Fujiyama A."/>
            <person name="Inagaki F."/>
            <person name="Takami H."/>
        </authorList>
    </citation>
    <scope>NUCLEOTIDE SEQUENCE</scope>
    <source>
        <strain evidence="9">Expedition CK06-06</strain>
    </source>
</reference>
<evidence type="ECO:0000256" key="4">
    <source>
        <dbReference type="ARBA" id="ARBA00022827"/>
    </source>
</evidence>
<keyword evidence="3" id="KW-0285">Flavoprotein</keyword>
<evidence type="ECO:0000259" key="7">
    <source>
        <dbReference type="Pfam" id="PF02770"/>
    </source>
</evidence>
<protein>
    <recommendedName>
        <fullName evidence="10">Acyl-CoA dehydrogenase</fullName>
    </recommendedName>
</protein>
<dbReference type="FunFam" id="2.40.110.10:FF:000001">
    <property type="entry name" value="Acyl-CoA dehydrogenase, mitochondrial"/>
    <property type="match status" value="1"/>
</dbReference>
<evidence type="ECO:0000256" key="5">
    <source>
        <dbReference type="ARBA" id="ARBA00023002"/>
    </source>
</evidence>
<proteinExistence type="inferred from homology"/>
<evidence type="ECO:0008006" key="10">
    <source>
        <dbReference type="Google" id="ProtNLM"/>
    </source>
</evidence>
<dbReference type="SUPFAM" id="SSF56645">
    <property type="entry name" value="Acyl-CoA dehydrogenase NM domain-like"/>
    <property type="match status" value="1"/>
</dbReference>
<dbReference type="Pfam" id="PF02770">
    <property type="entry name" value="Acyl-CoA_dh_M"/>
    <property type="match status" value="1"/>
</dbReference>
<dbReference type="InterPro" id="IPR036250">
    <property type="entry name" value="AcylCo_DH-like_C"/>
</dbReference>
<name>X1T5G2_9ZZZZ</name>
<dbReference type="FunFam" id="1.10.540.10:FF:000002">
    <property type="entry name" value="Acyl-CoA dehydrogenase FadE19"/>
    <property type="match status" value="1"/>
</dbReference>
<dbReference type="InterPro" id="IPR009075">
    <property type="entry name" value="AcylCo_DH/oxidase_C"/>
</dbReference>
<evidence type="ECO:0000313" key="9">
    <source>
        <dbReference type="EMBL" id="GAI86621.1"/>
    </source>
</evidence>
<comment type="similarity">
    <text evidence="2">Belongs to the acyl-CoA dehydrogenase family.</text>
</comment>
<dbReference type="EMBL" id="BARW01007315">
    <property type="protein sequence ID" value="GAI86621.1"/>
    <property type="molecule type" value="Genomic_DNA"/>
</dbReference>
<dbReference type="InterPro" id="IPR037069">
    <property type="entry name" value="AcylCoA_DH/ox_N_sf"/>
</dbReference>
<keyword evidence="4" id="KW-0274">FAD</keyword>
<dbReference type="PANTHER" id="PTHR43884:SF12">
    <property type="entry name" value="ISOVALERYL-COA DEHYDROGENASE, MITOCHONDRIAL-RELATED"/>
    <property type="match status" value="1"/>
</dbReference>
<dbReference type="SUPFAM" id="SSF47203">
    <property type="entry name" value="Acyl-CoA dehydrogenase C-terminal domain-like"/>
    <property type="match status" value="1"/>
</dbReference>
<feature type="non-terminal residue" evidence="9">
    <location>
        <position position="303"/>
    </location>
</feature>
<organism evidence="9">
    <name type="scientific">marine sediment metagenome</name>
    <dbReference type="NCBI Taxonomy" id="412755"/>
    <lineage>
        <taxon>unclassified sequences</taxon>
        <taxon>metagenomes</taxon>
        <taxon>ecological metagenomes</taxon>
    </lineage>
</organism>
<dbReference type="InterPro" id="IPR006091">
    <property type="entry name" value="Acyl-CoA_Oxase/DH_mid-dom"/>
</dbReference>
<dbReference type="Pfam" id="PF00441">
    <property type="entry name" value="Acyl-CoA_dh_1"/>
    <property type="match status" value="1"/>
</dbReference>
<dbReference type="InterPro" id="IPR013786">
    <property type="entry name" value="AcylCoA_DH/ox_N"/>
</dbReference>
<feature type="domain" description="Acyl-CoA dehydrogenase/oxidase N-terminal" evidence="8">
    <location>
        <begin position="6"/>
        <end position="116"/>
    </location>
</feature>
<dbReference type="PANTHER" id="PTHR43884">
    <property type="entry name" value="ACYL-COA DEHYDROGENASE"/>
    <property type="match status" value="1"/>
</dbReference>